<name>A0A812RLN5_9DINO</name>
<dbReference type="Proteomes" id="UP000604046">
    <property type="component" value="Unassembled WGS sequence"/>
</dbReference>
<dbReference type="EMBL" id="CAJNDS010002357">
    <property type="protein sequence ID" value="CAE7447519.1"/>
    <property type="molecule type" value="Genomic_DNA"/>
</dbReference>
<reference evidence="1" key="1">
    <citation type="submission" date="2021-02" db="EMBL/GenBank/DDBJ databases">
        <authorList>
            <person name="Dougan E. K."/>
            <person name="Rhodes N."/>
            <person name="Thang M."/>
            <person name="Chan C."/>
        </authorList>
    </citation>
    <scope>NUCLEOTIDE SEQUENCE</scope>
</reference>
<evidence type="ECO:0000313" key="1">
    <source>
        <dbReference type="EMBL" id="CAE7447519.1"/>
    </source>
</evidence>
<proteinExistence type="predicted"/>
<accession>A0A812RLN5</accession>
<evidence type="ECO:0000313" key="2">
    <source>
        <dbReference type="Proteomes" id="UP000604046"/>
    </source>
</evidence>
<comment type="caution">
    <text evidence="1">The sequence shown here is derived from an EMBL/GenBank/DDBJ whole genome shotgun (WGS) entry which is preliminary data.</text>
</comment>
<dbReference type="Pfam" id="PF14388">
    <property type="entry name" value="DUF4419"/>
    <property type="match status" value="1"/>
</dbReference>
<gene>
    <name evidence="1" type="ORF">SNAT2548_LOCUS24412</name>
</gene>
<dbReference type="AlphaFoldDB" id="A0A812RLN5"/>
<organism evidence="1 2">
    <name type="scientific">Symbiodinium natans</name>
    <dbReference type="NCBI Taxonomy" id="878477"/>
    <lineage>
        <taxon>Eukaryota</taxon>
        <taxon>Sar</taxon>
        <taxon>Alveolata</taxon>
        <taxon>Dinophyceae</taxon>
        <taxon>Suessiales</taxon>
        <taxon>Symbiodiniaceae</taxon>
        <taxon>Symbiodinium</taxon>
    </lineage>
</organism>
<dbReference type="InterPro" id="IPR025533">
    <property type="entry name" value="DUF4419"/>
</dbReference>
<keyword evidence="2" id="KW-1185">Reference proteome</keyword>
<sequence length="156" mass="16813">MPWDDLAAEKVACFSHRQMGRKAPVLPTHTVQDWLNGDSVEALQMEDGVLEHGFVTAIIVCVRSRLVQHAGTEQMNVLVEEQACFPNGKLSFASAVLNMIDAFDEALSAQMTPDAKQVFTTQFSTTGSSDRIATGIALMGKSSSSSIGALRAAFHL</sequence>
<protein>
    <submittedName>
        <fullName evidence="1">Uncharacterized protein</fullName>
    </submittedName>
</protein>